<name>A0A1I6JPZ2_9SPHN</name>
<proteinExistence type="predicted"/>
<gene>
    <name evidence="6" type="ORF">SAMN05192580_0659</name>
</gene>
<evidence type="ECO:0000256" key="3">
    <source>
        <dbReference type="ARBA" id="ARBA00022989"/>
    </source>
</evidence>
<keyword evidence="3" id="KW-1133">Transmembrane helix</keyword>
<evidence type="ECO:0000313" key="7">
    <source>
        <dbReference type="Proteomes" id="UP000198824"/>
    </source>
</evidence>
<evidence type="ECO:0000313" key="6">
    <source>
        <dbReference type="EMBL" id="SFR81055.1"/>
    </source>
</evidence>
<organism evidence="6 7">
    <name type="scientific">Sphingomonas jatrophae</name>
    <dbReference type="NCBI Taxonomy" id="1166337"/>
    <lineage>
        <taxon>Bacteria</taxon>
        <taxon>Pseudomonadati</taxon>
        <taxon>Pseudomonadota</taxon>
        <taxon>Alphaproteobacteria</taxon>
        <taxon>Sphingomonadales</taxon>
        <taxon>Sphingomonadaceae</taxon>
        <taxon>Sphingomonas</taxon>
    </lineage>
</organism>
<accession>A0A1I6JPZ2</accession>
<keyword evidence="2" id="KW-0812">Transmembrane</keyword>
<dbReference type="EMBL" id="FOZG01000001">
    <property type="protein sequence ID" value="SFR81055.1"/>
    <property type="molecule type" value="Genomic_DNA"/>
</dbReference>
<dbReference type="InterPro" id="IPR007452">
    <property type="entry name" value="TamB_C"/>
</dbReference>
<reference evidence="6 7" key="1">
    <citation type="submission" date="2016-10" db="EMBL/GenBank/DDBJ databases">
        <authorList>
            <person name="de Groot N.N."/>
        </authorList>
    </citation>
    <scope>NUCLEOTIDE SEQUENCE [LARGE SCALE GENOMIC DNA]</scope>
    <source>
        <strain evidence="6 7">S5-249</strain>
    </source>
</reference>
<dbReference type="Proteomes" id="UP000198824">
    <property type="component" value="Unassembled WGS sequence"/>
</dbReference>
<dbReference type="GO" id="GO:0005886">
    <property type="term" value="C:plasma membrane"/>
    <property type="evidence" value="ECO:0007669"/>
    <property type="project" value="InterPro"/>
</dbReference>
<evidence type="ECO:0000256" key="4">
    <source>
        <dbReference type="ARBA" id="ARBA00023136"/>
    </source>
</evidence>
<dbReference type="PANTHER" id="PTHR36985">
    <property type="entry name" value="TRANSLOCATION AND ASSEMBLY MODULE SUBUNIT TAMB"/>
    <property type="match status" value="1"/>
</dbReference>
<keyword evidence="7" id="KW-1185">Reference proteome</keyword>
<dbReference type="Pfam" id="PF04357">
    <property type="entry name" value="TamB"/>
    <property type="match status" value="1"/>
</dbReference>
<dbReference type="GO" id="GO:0097347">
    <property type="term" value="C:TAM protein secretion complex"/>
    <property type="evidence" value="ECO:0007669"/>
    <property type="project" value="TreeGrafter"/>
</dbReference>
<evidence type="ECO:0000256" key="1">
    <source>
        <dbReference type="ARBA" id="ARBA00004167"/>
    </source>
</evidence>
<dbReference type="RefSeq" id="WP_093310652.1">
    <property type="nucleotide sequence ID" value="NZ_FOZG01000001.1"/>
</dbReference>
<dbReference type="OrthoDB" id="7784409at2"/>
<protein>
    <submittedName>
        <fullName evidence="6">Autotransporter secretion inner membrane protein TamB</fullName>
    </submittedName>
</protein>
<dbReference type="GO" id="GO:0009306">
    <property type="term" value="P:protein secretion"/>
    <property type="evidence" value="ECO:0007669"/>
    <property type="project" value="InterPro"/>
</dbReference>
<evidence type="ECO:0000259" key="5">
    <source>
        <dbReference type="Pfam" id="PF04357"/>
    </source>
</evidence>
<comment type="subcellular location">
    <subcellularLocation>
        <location evidence="1">Membrane</location>
        <topology evidence="1">Single-pass membrane protein</topology>
    </subcellularLocation>
</comment>
<dbReference type="PANTHER" id="PTHR36985:SF1">
    <property type="entry name" value="TRANSLOCATION AND ASSEMBLY MODULE SUBUNIT TAMB"/>
    <property type="match status" value="1"/>
</dbReference>
<feature type="domain" description="Translocation and assembly module TamB C-terminal" evidence="5">
    <location>
        <begin position="1042"/>
        <end position="1390"/>
    </location>
</feature>
<sequence>MLRKVARGIAIALASLVLLLALALWFIDTAPGRAFVVRQLNAFSTQSGMVFHVDRIDGSLYGRMRLIGFEVRDPRGAFLVAPTASLDWRPFAYARGRIDVRSLESPEVRLLRMPQLKPTPSDPNAPLLPDIDLSIGKLKVDRLVVERPITGRRHIVRIAGAADIADGRARITADADTLVAPQVAGGDRLRLRLDAVPEQNRLFLDVKLAAPVGGLVDSYAKLGKPLALSVGGSGDWASWAGRARATLAGAPLADLAVTARQGSFTVRGDARPGVALTGPAARLVEPVLALDIAGTLGERKVQFSRIAARSAAAEVQAAGLVDLGTSQFGGFRVEGRLLRPGAIADNLTGRNLAFAATLDGPMATPVVQYRLSAAALAFGTTGVEGVEASGRAVIDADRIRIPVAARVRRITGLNAAAGGLLENVAVNGDLAYSAGRLISDNLRIRSSRIDATAIVVADFGKGRYTGALKGRVNDYRIDGIGRIALQTDAELFAGPRGGFGIRGWVRANTRTLDNESVRTFLGGNAQVYADFLFDENGVASVRRLSVTAPGFRLNGGTARYDTATGRLAANLIGVSRAYGPISVVAAGTLDNLRVNLKAARPNVGVPLTDVDVELVGGSARGYQVRARGGSPYGPFSADLLVRTSPRISVDIRDGRFAGISFRGSVAATAAGPYAGAVTLAGSGLNGRVRLGAAGRYQRADFDLTAAAARIPMQPPITVGSGTIRGSAILYPAGPAVIADANLRDIRHGTLLVSGLRAKVNFTNGRGTVQMAAAGESGVPFSVQAQAALTPGRVVANLRGVVNDVAFRLAQPAIATKQGADWLLAPTLLVVPQGQVRLAGRYGAAGISGRADLDGMDLAIVEAFVPGLGVGGKVSGGITVATGGNVPTVDARLTIANLTRTAAYVVSQPVDVALLARLSDAGGEARAVVRRNGVAVGRLQARLAPFGAGASLSQRLLSAPLAGGIRYNGPAEVLWTLTGIAGQTVTGPVAVAADFGGRADRPTLTGVVRSSTLRYENQAYGTVLSNIAIDGRFTQSRLEIASLTARAGRGSVTAQGSVGLDAASGFPIDLRATLDDAQLARSDALAATVSGTVAVSNSRANGALIRGDLRIPEARYEIIRQGAAEVPELTGVRRKTTPKPRPGSATGTGTVPSNWKLDIRVRADNRIYVSGMGLEAEWATDLRVGGTATTPRVTGKLEVVRGTYSFAGRRFDLANTGEVTFDGGVLTNPQLNISATTSVEGVTATINIGGRAQNPQITFTSTPTLPQDEVLSRLLFGQSVTNLSPTQALQLAAALNSLRGSGGGLNPLGKLRSATGIDRLRILGADKTAGRGTALAAGQYISNDIYVEIITDARGFTATQLEIALSKSLSLLSSVSSFGGQSVNLKYGKDY</sequence>
<evidence type="ECO:0000256" key="2">
    <source>
        <dbReference type="ARBA" id="ARBA00022692"/>
    </source>
</evidence>
<dbReference type="STRING" id="1166337.SAMN05192580_0659"/>
<keyword evidence="4" id="KW-0472">Membrane</keyword>